<dbReference type="InterPro" id="IPR028081">
    <property type="entry name" value="Leu-bd"/>
</dbReference>
<feature type="domain" description="Leucine-binding protein" evidence="6">
    <location>
        <begin position="30"/>
        <end position="354"/>
    </location>
</feature>
<feature type="signal peptide" evidence="5">
    <location>
        <begin position="1"/>
        <end position="28"/>
    </location>
</feature>
<accession>A0A2S4MJC9</accession>
<keyword evidence="8" id="KW-1185">Reference proteome</keyword>
<evidence type="ECO:0000313" key="7">
    <source>
        <dbReference type="EMBL" id="POR54868.1"/>
    </source>
</evidence>
<evidence type="ECO:0000256" key="5">
    <source>
        <dbReference type="SAM" id="SignalP"/>
    </source>
</evidence>
<name>A0A2S4MJC9_9BURK</name>
<gene>
    <name evidence="7" type="ORF">B0G62_102478</name>
</gene>
<keyword evidence="4" id="KW-0029">Amino-acid transport</keyword>
<dbReference type="OrthoDB" id="5469508at2"/>
<comment type="similarity">
    <text evidence="1">Belongs to the leucine-binding protein family.</text>
</comment>
<evidence type="ECO:0000256" key="1">
    <source>
        <dbReference type="ARBA" id="ARBA00010062"/>
    </source>
</evidence>
<dbReference type="InterPro" id="IPR000709">
    <property type="entry name" value="Leu_Ile_Val-bd"/>
</dbReference>
<evidence type="ECO:0000256" key="4">
    <source>
        <dbReference type="ARBA" id="ARBA00022970"/>
    </source>
</evidence>
<dbReference type="NCBIfam" id="NF011933">
    <property type="entry name" value="PRK15404.1"/>
    <property type="match status" value="1"/>
</dbReference>
<sequence>MTSLSRLTRLTSVSAAAALLAFGAAAHAETVKIAIAGPFSGPVAQYGDMVKAGALTAIDQINAAGGVNGSKLEAVLMDDSCEPKQAVAVANKIVSQHIQYVVGHVCSGSTIPASDIYENEGVVMVTPSATAPQLTEGKKRQFIFRTIGRDDQQGPAAAAYIINKVKPKKVAILHDKQSYGQGIATSVKAALDKAHIPVVVFEGINAGDSDYSAIVTKLKAQGVDFVYFGGYHPEMGLLMRQSREQGVKATFMGPEGVGNKDVTAIAGPASEGMLVTLPADFAADPANAKLVKAFADAKRDPNGPFQMPAYAAVEVIADGIAGAKSTDPTKVAAYLHKNAFNTPIGNVQYDAQGDLKSFRFVVYTWHKDATKTAVN</sequence>
<keyword evidence="2" id="KW-0813">Transport</keyword>
<dbReference type="CDD" id="cd06342">
    <property type="entry name" value="PBP1_ABC_LIVBP-like"/>
    <property type="match status" value="1"/>
</dbReference>
<feature type="chain" id="PRO_5015577362" evidence="5">
    <location>
        <begin position="29"/>
        <end position="375"/>
    </location>
</feature>
<dbReference type="AlphaFoldDB" id="A0A2S4MJC9"/>
<dbReference type="InterPro" id="IPR028082">
    <property type="entry name" value="Peripla_BP_I"/>
</dbReference>
<protein>
    <submittedName>
        <fullName evidence="7">Branched-chain amino acid transport system substrate-binding protein</fullName>
    </submittedName>
</protein>
<evidence type="ECO:0000256" key="2">
    <source>
        <dbReference type="ARBA" id="ARBA00022448"/>
    </source>
</evidence>
<dbReference type="PRINTS" id="PR00337">
    <property type="entry name" value="LEUILEVALBP"/>
</dbReference>
<dbReference type="SUPFAM" id="SSF53822">
    <property type="entry name" value="Periplasmic binding protein-like I"/>
    <property type="match status" value="1"/>
</dbReference>
<keyword evidence="3 5" id="KW-0732">Signal</keyword>
<comment type="caution">
    <text evidence="7">The sequence shown here is derived from an EMBL/GenBank/DDBJ whole genome shotgun (WGS) entry which is preliminary data.</text>
</comment>
<evidence type="ECO:0000256" key="3">
    <source>
        <dbReference type="ARBA" id="ARBA00022729"/>
    </source>
</evidence>
<proteinExistence type="inferred from homology"/>
<evidence type="ECO:0000313" key="8">
    <source>
        <dbReference type="Proteomes" id="UP000237381"/>
    </source>
</evidence>
<dbReference type="Gene3D" id="3.40.50.2300">
    <property type="match status" value="2"/>
</dbReference>
<dbReference type="Proteomes" id="UP000237381">
    <property type="component" value="Unassembled WGS sequence"/>
</dbReference>
<dbReference type="PANTHER" id="PTHR47151">
    <property type="entry name" value="LEU/ILE/VAL-BINDING ABC TRANSPORTER SUBUNIT"/>
    <property type="match status" value="1"/>
</dbReference>
<dbReference type="GO" id="GO:0006865">
    <property type="term" value="P:amino acid transport"/>
    <property type="evidence" value="ECO:0007669"/>
    <property type="project" value="UniProtKB-KW"/>
</dbReference>
<organism evidence="7 8">
    <name type="scientific">Paraburkholderia eburnea</name>
    <dbReference type="NCBI Taxonomy" id="1189126"/>
    <lineage>
        <taxon>Bacteria</taxon>
        <taxon>Pseudomonadati</taxon>
        <taxon>Pseudomonadota</taxon>
        <taxon>Betaproteobacteria</taxon>
        <taxon>Burkholderiales</taxon>
        <taxon>Burkholderiaceae</taxon>
        <taxon>Paraburkholderia</taxon>
    </lineage>
</organism>
<dbReference type="RefSeq" id="WP_103703394.1">
    <property type="nucleotide sequence ID" value="NZ_PQGA01000002.1"/>
</dbReference>
<dbReference type="Pfam" id="PF13458">
    <property type="entry name" value="Peripla_BP_6"/>
    <property type="match status" value="1"/>
</dbReference>
<evidence type="ECO:0000259" key="6">
    <source>
        <dbReference type="Pfam" id="PF13458"/>
    </source>
</evidence>
<reference evidence="7 8" key="1">
    <citation type="submission" date="2018-01" db="EMBL/GenBank/DDBJ databases">
        <title>Genomic Encyclopedia of Type Strains, Phase III (KMG-III): the genomes of soil and plant-associated and newly described type strains.</title>
        <authorList>
            <person name="Whitman W."/>
        </authorList>
    </citation>
    <scope>NUCLEOTIDE SEQUENCE [LARGE SCALE GENOMIC DNA]</scope>
    <source>
        <strain evidence="7 8">JCM 18070</strain>
    </source>
</reference>
<dbReference type="PANTHER" id="PTHR47151:SF3">
    <property type="entry name" value="LEUCINE-SPECIFIC-BINDING PROTEIN"/>
    <property type="match status" value="1"/>
</dbReference>
<dbReference type="EMBL" id="PQGA01000002">
    <property type="protein sequence ID" value="POR54868.1"/>
    <property type="molecule type" value="Genomic_DNA"/>
</dbReference>